<dbReference type="Pfam" id="PF04055">
    <property type="entry name" value="Radical_SAM"/>
    <property type="match status" value="1"/>
</dbReference>
<keyword evidence="8" id="KW-0411">Iron-sulfur</keyword>
<dbReference type="SUPFAM" id="SSF102114">
    <property type="entry name" value="Radical SAM enzymes"/>
    <property type="match status" value="1"/>
</dbReference>
<comment type="cofactor">
    <cofactor evidence="1">
        <name>[4Fe-4S] cluster</name>
        <dbReference type="ChEBI" id="CHEBI:49883"/>
    </cofactor>
</comment>
<feature type="domain" description="Radical SAM core" evidence="13">
    <location>
        <begin position="7"/>
        <end position="230"/>
    </location>
</feature>
<evidence type="ECO:0000256" key="11">
    <source>
        <dbReference type="ARBA" id="ARBA00023239"/>
    </source>
</evidence>
<keyword evidence="7" id="KW-0408">Iron</keyword>
<dbReference type="SFLD" id="SFLDS00029">
    <property type="entry name" value="Radical_SAM"/>
    <property type="match status" value="1"/>
</dbReference>
<name>A0A563DG02_9FLAO</name>
<dbReference type="GO" id="GO:0006777">
    <property type="term" value="P:Mo-molybdopterin cofactor biosynthetic process"/>
    <property type="evidence" value="ECO:0007669"/>
    <property type="project" value="UniProtKB-KW"/>
</dbReference>
<dbReference type="GO" id="GO:0061799">
    <property type="term" value="F:cyclic pyranopterin monophosphate synthase activity"/>
    <property type="evidence" value="ECO:0007669"/>
    <property type="project" value="TreeGrafter"/>
</dbReference>
<dbReference type="InterPro" id="IPR040064">
    <property type="entry name" value="MoaA-like"/>
</dbReference>
<keyword evidence="10" id="KW-0501">Molybdenum cofactor biosynthesis</keyword>
<dbReference type="CDD" id="cd01335">
    <property type="entry name" value="Radical_SAM"/>
    <property type="match status" value="1"/>
</dbReference>
<dbReference type="PANTHER" id="PTHR22960:SF0">
    <property type="entry name" value="MOLYBDENUM COFACTOR BIOSYNTHESIS PROTEIN 1"/>
    <property type="match status" value="1"/>
</dbReference>
<dbReference type="InterPro" id="IPR006638">
    <property type="entry name" value="Elp3/MiaA/NifB-like_rSAM"/>
</dbReference>
<evidence type="ECO:0000256" key="1">
    <source>
        <dbReference type="ARBA" id="ARBA00001966"/>
    </source>
</evidence>
<dbReference type="InterPro" id="IPR058240">
    <property type="entry name" value="rSAM_sf"/>
</dbReference>
<dbReference type="AlphaFoldDB" id="A0A563DG02"/>
<dbReference type="GO" id="GO:0046872">
    <property type="term" value="F:metal ion binding"/>
    <property type="evidence" value="ECO:0007669"/>
    <property type="project" value="UniProtKB-KW"/>
</dbReference>
<keyword evidence="3" id="KW-0004">4Fe-4S</keyword>
<dbReference type="SFLD" id="SFLDG01067">
    <property type="entry name" value="SPASM/twitch_domain_containing"/>
    <property type="match status" value="1"/>
</dbReference>
<accession>A0A563DG02</accession>
<comment type="caution">
    <text evidence="14">The sequence shown here is derived from an EMBL/GenBank/DDBJ whole genome shotgun (WGS) entry which is preliminary data.</text>
</comment>
<dbReference type="EC" id="4.1.99.22" evidence="2"/>
<dbReference type="InterPro" id="IPR013785">
    <property type="entry name" value="Aldolase_TIM"/>
</dbReference>
<sequence length="327" mass="37829">MNNLTDTFGRKHSYLRISLTDNCNFRCIYCMPEENIHCLPSKEQLQADEIFEISKIFVDYGVNKIRLTGGEPLVRHDFATIVEKISQLPVQIALTTNGVLLDKYESVLKDTNVLTINVSLDSLNPEIFFKLTKRDAFHKVWRNLLTFIENGFHIKLNVVVMKGINEIEVNDFVNLTMKYPIEVRFIEFMPFDGNHWNKKNVVSMSEMLSSIAEKHRFNKIQDQVFDTTKKYKLEGAKGTFAFITTVSQPFCEGCNRMRLTSDGKMKNCLFGKEEFDLLGAYRNKQDIKPLIEKCIYKKHEKVGGQLNQLKEFDPDQLNNRSMIKIGG</sequence>
<dbReference type="GO" id="GO:0005525">
    <property type="term" value="F:GTP binding"/>
    <property type="evidence" value="ECO:0007669"/>
    <property type="project" value="UniProtKB-KW"/>
</dbReference>
<dbReference type="SFLD" id="SFLDG01386">
    <property type="entry name" value="main_SPASM_domain-containing"/>
    <property type="match status" value="1"/>
</dbReference>
<evidence type="ECO:0000256" key="12">
    <source>
        <dbReference type="ARBA" id="ARBA00048697"/>
    </source>
</evidence>
<evidence type="ECO:0000256" key="5">
    <source>
        <dbReference type="ARBA" id="ARBA00022723"/>
    </source>
</evidence>
<evidence type="ECO:0000256" key="10">
    <source>
        <dbReference type="ARBA" id="ARBA00023150"/>
    </source>
</evidence>
<proteinExistence type="predicted"/>
<keyword evidence="6" id="KW-0547">Nucleotide-binding</keyword>
<dbReference type="PROSITE" id="PS01305">
    <property type="entry name" value="MOAA_NIFB_PQQE"/>
    <property type="match status" value="1"/>
</dbReference>
<comment type="catalytic activity">
    <reaction evidence="12">
        <text>GTP + AH2 + S-adenosyl-L-methionine = (8S)-3',8-cyclo-7,8-dihydroguanosine 5'-triphosphate + 5'-deoxyadenosine + L-methionine + A + H(+)</text>
        <dbReference type="Rhea" id="RHEA:49576"/>
        <dbReference type="ChEBI" id="CHEBI:13193"/>
        <dbReference type="ChEBI" id="CHEBI:15378"/>
        <dbReference type="ChEBI" id="CHEBI:17319"/>
        <dbReference type="ChEBI" id="CHEBI:17499"/>
        <dbReference type="ChEBI" id="CHEBI:37565"/>
        <dbReference type="ChEBI" id="CHEBI:57844"/>
        <dbReference type="ChEBI" id="CHEBI:59789"/>
        <dbReference type="ChEBI" id="CHEBI:131766"/>
        <dbReference type="EC" id="4.1.99.22"/>
    </reaction>
</comment>
<keyword evidence="5" id="KW-0479">Metal-binding</keyword>
<dbReference type="InterPro" id="IPR010505">
    <property type="entry name" value="MoaA_twitch"/>
</dbReference>
<dbReference type="InterPro" id="IPR007197">
    <property type="entry name" value="rSAM"/>
</dbReference>
<organism evidence="14 15">
    <name type="scientific">Apibacter muscae</name>
    <dbReference type="NCBI Taxonomy" id="2509004"/>
    <lineage>
        <taxon>Bacteria</taxon>
        <taxon>Pseudomonadati</taxon>
        <taxon>Bacteroidota</taxon>
        <taxon>Flavobacteriia</taxon>
        <taxon>Flavobacteriales</taxon>
        <taxon>Weeksellaceae</taxon>
        <taxon>Apibacter</taxon>
    </lineage>
</organism>
<evidence type="ECO:0000256" key="9">
    <source>
        <dbReference type="ARBA" id="ARBA00023134"/>
    </source>
</evidence>
<dbReference type="NCBIfam" id="TIGR02666">
    <property type="entry name" value="moaA"/>
    <property type="match status" value="1"/>
</dbReference>
<evidence type="ECO:0000256" key="4">
    <source>
        <dbReference type="ARBA" id="ARBA00022691"/>
    </source>
</evidence>
<keyword evidence="9" id="KW-0342">GTP-binding</keyword>
<reference evidence="14 15" key="1">
    <citation type="submission" date="2019-02" db="EMBL/GenBank/DDBJ databases">
        <title>Apibacter muscae sp. nov.: a novel member of the house fly microbiota.</title>
        <authorList>
            <person name="Park R."/>
        </authorList>
    </citation>
    <scope>NUCLEOTIDE SEQUENCE [LARGE SCALE GENOMIC DNA]</scope>
    <source>
        <strain evidence="14 15">AL1</strain>
    </source>
</reference>
<dbReference type="GO" id="GO:0061798">
    <property type="term" value="F:GTP 3',8'-cyclase activity"/>
    <property type="evidence" value="ECO:0007669"/>
    <property type="project" value="UniProtKB-EC"/>
</dbReference>
<evidence type="ECO:0000256" key="8">
    <source>
        <dbReference type="ARBA" id="ARBA00023014"/>
    </source>
</evidence>
<keyword evidence="11" id="KW-0456">Lyase</keyword>
<evidence type="ECO:0000256" key="2">
    <source>
        <dbReference type="ARBA" id="ARBA00012167"/>
    </source>
</evidence>
<dbReference type="Pfam" id="PF06463">
    <property type="entry name" value="Mob_synth_C"/>
    <property type="match status" value="1"/>
</dbReference>
<dbReference type="InterPro" id="IPR050105">
    <property type="entry name" value="MoCo_biosynth_MoaA/MoaC"/>
</dbReference>
<evidence type="ECO:0000313" key="15">
    <source>
        <dbReference type="Proteomes" id="UP000319499"/>
    </source>
</evidence>
<dbReference type="SFLD" id="SFLDG01383">
    <property type="entry name" value="cyclic_pyranopterin_phosphate"/>
    <property type="match status" value="1"/>
</dbReference>
<dbReference type="UniPathway" id="UPA00344"/>
<evidence type="ECO:0000256" key="6">
    <source>
        <dbReference type="ARBA" id="ARBA00022741"/>
    </source>
</evidence>
<dbReference type="EMBL" id="SELH01000016">
    <property type="protein sequence ID" value="TWP29057.1"/>
    <property type="molecule type" value="Genomic_DNA"/>
</dbReference>
<dbReference type="Gene3D" id="3.20.20.70">
    <property type="entry name" value="Aldolase class I"/>
    <property type="match status" value="1"/>
</dbReference>
<dbReference type="OrthoDB" id="9763993at2"/>
<evidence type="ECO:0000259" key="13">
    <source>
        <dbReference type="PROSITE" id="PS51918"/>
    </source>
</evidence>
<dbReference type="PROSITE" id="PS51918">
    <property type="entry name" value="RADICAL_SAM"/>
    <property type="match status" value="1"/>
</dbReference>
<dbReference type="Proteomes" id="UP000319499">
    <property type="component" value="Unassembled WGS sequence"/>
</dbReference>
<dbReference type="RefSeq" id="WP_146261827.1">
    <property type="nucleotide sequence ID" value="NZ_SELG01000031.1"/>
</dbReference>
<protein>
    <recommendedName>
        <fullName evidence="2">GTP 3',8-cyclase</fullName>
        <ecNumber evidence="2">4.1.99.22</ecNumber>
    </recommendedName>
</protein>
<evidence type="ECO:0000256" key="7">
    <source>
        <dbReference type="ARBA" id="ARBA00023004"/>
    </source>
</evidence>
<evidence type="ECO:0000256" key="3">
    <source>
        <dbReference type="ARBA" id="ARBA00022485"/>
    </source>
</evidence>
<keyword evidence="15" id="KW-1185">Reference proteome</keyword>
<keyword evidence="4" id="KW-0949">S-adenosyl-L-methionine</keyword>
<dbReference type="PANTHER" id="PTHR22960">
    <property type="entry name" value="MOLYBDOPTERIN COFACTOR SYNTHESIS PROTEIN A"/>
    <property type="match status" value="1"/>
</dbReference>
<dbReference type="InterPro" id="IPR013483">
    <property type="entry name" value="MoaA"/>
</dbReference>
<dbReference type="SMART" id="SM00729">
    <property type="entry name" value="Elp3"/>
    <property type="match status" value="1"/>
</dbReference>
<dbReference type="CDD" id="cd21117">
    <property type="entry name" value="Twitch_MoaA"/>
    <property type="match status" value="1"/>
</dbReference>
<gene>
    <name evidence="14" type="primary">moaA</name>
    <name evidence="14" type="ORF">ETU09_04240</name>
</gene>
<dbReference type="GO" id="GO:0051539">
    <property type="term" value="F:4 iron, 4 sulfur cluster binding"/>
    <property type="evidence" value="ECO:0007669"/>
    <property type="project" value="UniProtKB-KW"/>
</dbReference>
<dbReference type="InterPro" id="IPR000385">
    <property type="entry name" value="MoaA_NifB_PqqE_Fe-S-bd_CS"/>
</dbReference>
<evidence type="ECO:0000313" key="14">
    <source>
        <dbReference type="EMBL" id="TWP29057.1"/>
    </source>
</evidence>